<comment type="similarity">
    <text evidence="2 13">Belongs to the taffazin family.</text>
</comment>
<keyword evidence="9" id="KW-0012">Acyltransferase</keyword>
<dbReference type="GO" id="GO:0035965">
    <property type="term" value="P:cardiolipin acyl-chain remodeling"/>
    <property type="evidence" value="ECO:0007669"/>
    <property type="project" value="TreeGrafter"/>
</dbReference>
<dbReference type="InterPro" id="IPR000872">
    <property type="entry name" value="Tafazzin"/>
</dbReference>
<dbReference type="PANTHER" id="PTHR12497:SF0">
    <property type="entry name" value="TAFAZZIN"/>
    <property type="match status" value="1"/>
</dbReference>
<dbReference type="SUPFAM" id="SSF69593">
    <property type="entry name" value="Glycerol-3-phosphate (1)-acyltransferase"/>
    <property type="match status" value="1"/>
</dbReference>
<dbReference type="eggNOG" id="KOG2847">
    <property type="taxonomic scope" value="Eukaryota"/>
</dbReference>
<comment type="subcellular location">
    <subcellularLocation>
        <location evidence="1">Mitochondrion inner membrane</location>
        <topology evidence="1">Peripheral membrane protein</topology>
        <orientation evidence="1">Intermembrane side</orientation>
    </subcellularLocation>
    <subcellularLocation>
        <location evidence="10">Mitochondrion outer membrane</location>
        <topology evidence="10">Peripheral membrane protein</topology>
        <orientation evidence="10">Intermembrane side</orientation>
    </subcellularLocation>
</comment>
<dbReference type="InterPro" id="IPR002123">
    <property type="entry name" value="Plipid/glycerol_acylTrfase"/>
</dbReference>
<evidence type="ECO:0000256" key="8">
    <source>
        <dbReference type="ARBA" id="ARBA00023136"/>
    </source>
</evidence>
<keyword evidence="6" id="KW-0443">Lipid metabolism</keyword>
<comment type="catalytic activity">
    <reaction evidence="12">
        <text>1,2-di-(9Z-octadecenoyl)-sn-glycero-3-phosphocholine + 1-hexadecanoyl-sn-glycero-3-phosphocholine = 1-hexadecanoyl-2-(9Z-octadecenoyl)-sn-glycero-3-phosphocholine + 1-(9Z-octadecenoyl)-sn-glycero-3-phosphocholine</text>
        <dbReference type="Rhea" id="RHEA:43816"/>
        <dbReference type="ChEBI" id="CHEBI:28610"/>
        <dbReference type="ChEBI" id="CHEBI:72998"/>
        <dbReference type="ChEBI" id="CHEBI:73001"/>
        <dbReference type="ChEBI" id="CHEBI:74669"/>
    </reaction>
    <physiologicalReaction direction="left-to-right" evidence="12">
        <dbReference type="Rhea" id="RHEA:43817"/>
    </physiologicalReaction>
    <physiologicalReaction direction="right-to-left" evidence="12">
        <dbReference type="Rhea" id="RHEA:43818"/>
    </physiologicalReaction>
</comment>
<dbReference type="CDD" id="cd07989">
    <property type="entry name" value="LPLAT_AGPAT-like"/>
    <property type="match status" value="1"/>
</dbReference>
<dbReference type="HOGENOM" id="CLU_046747_3_0_1"/>
<evidence type="ECO:0000256" key="12">
    <source>
        <dbReference type="ARBA" id="ARBA00049543"/>
    </source>
</evidence>
<evidence type="ECO:0000256" key="1">
    <source>
        <dbReference type="ARBA" id="ARBA00004137"/>
    </source>
</evidence>
<dbReference type="Proteomes" id="UP000015104">
    <property type="component" value="Unassembled WGS sequence"/>
</dbReference>
<evidence type="ECO:0000256" key="9">
    <source>
        <dbReference type="ARBA" id="ARBA00023315"/>
    </source>
</evidence>
<evidence type="ECO:0000256" key="7">
    <source>
        <dbReference type="ARBA" id="ARBA00023128"/>
    </source>
</evidence>
<reference evidence="15" key="2">
    <citation type="submission" date="2015-06" db="UniProtKB">
        <authorList>
            <consortium name="EnsemblMetazoa"/>
        </authorList>
    </citation>
    <scope>IDENTIFICATION</scope>
</reference>
<evidence type="ECO:0000256" key="6">
    <source>
        <dbReference type="ARBA" id="ARBA00023098"/>
    </source>
</evidence>
<gene>
    <name evidence="15" type="primary">107360573</name>
</gene>
<sequence length="316" mass="36327">MLRENGTSNPPWKPWRTDLFPLGKPLSSRHNLVKLGSAVNVVIVGLAAKLWTKLNHFTVVNHESFIKAAEQNYNGSSNKPLLTISNHSSCLDDPVLWGALLPWSWQINNDRHRWIGAADDICFTKSWHTLFFGMGQTFPVERGKGIYQPAIDFAIQLLRDKKFLHCFPQGKVAEEFDVDNVKLVNSNCHSQLTLSNKEDHDAKPYHFKWGVSRLILETLEPGGAIDQLELLPFYHIGMNEILPNVKPYIPRIMKRVTVYIRKEGSIQFDNDLINWICQQHVISCKTMEDKRIAICKYLENEVKKLKLEAMKAHWSI</sequence>
<dbReference type="KEGG" id="tut:107360573"/>
<dbReference type="GO" id="GO:0047184">
    <property type="term" value="F:1-acylglycerophosphocholine O-acyltransferase activity"/>
    <property type="evidence" value="ECO:0007669"/>
    <property type="project" value="TreeGrafter"/>
</dbReference>
<feature type="domain" description="Phospholipid/glycerol acyltransferase" evidence="14">
    <location>
        <begin position="81"/>
        <end position="238"/>
    </location>
</feature>
<dbReference type="GO" id="GO:0005741">
    <property type="term" value="C:mitochondrial outer membrane"/>
    <property type="evidence" value="ECO:0007669"/>
    <property type="project" value="UniProtKB-SubCell"/>
</dbReference>
<protein>
    <recommendedName>
        <fullName evidence="13">Tafazzin family protein</fullName>
    </recommendedName>
</protein>
<dbReference type="STRING" id="32264.T1K688"/>
<evidence type="ECO:0000256" key="11">
    <source>
        <dbReference type="ARBA" id="ARBA00047906"/>
    </source>
</evidence>
<keyword evidence="16" id="KW-1185">Reference proteome</keyword>
<dbReference type="GO" id="GO:0005743">
    <property type="term" value="C:mitochondrial inner membrane"/>
    <property type="evidence" value="ECO:0007669"/>
    <property type="project" value="UniProtKB-SubCell"/>
</dbReference>
<evidence type="ECO:0000256" key="5">
    <source>
        <dbReference type="ARBA" id="ARBA00022792"/>
    </source>
</evidence>
<accession>T1K688</accession>
<organism evidence="15 16">
    <name type="scientific">Tetranychus urticae</name>
    <name type="common">Two-spotted spider mite</name>
    <dbReference type="NCBI Taxonomy" id="32264"/>
    <lineage>
        <taxon>Eukaryota</taxon>
        <taxon>Metazoa</taxon>
        <taxon>Ecdysozoa</taxon>
        <taxon>Arthropoda</taxon>
        <taxon>Chelicerata</taxon>
        <taxon>Arachnida</taxon>
        <taxon>Acari</taxon>
        <taxon>Acariformes</taxon>
        <taxon>Trombidiformes</taxon>
        <taxon>Prostigmata</taxon>
        <taxon>Eleutherengona</taxon>
        <taxon>Raphignathae</taxon>
        <taxon>Tetranychoidea</taxon>
        <taxon>Tetranychidae</taxon>
        <taxon>Tetranychus</taxon>
    </lineage>
</organism>
<evidence type="ECO:0000256" key="10">
    <source>
        <dbReference type="ARBA" id="ARBA00024323"/>
    </source>
</evidence>
<dbReference type="EnsemblMetazoa" id="tetur05g09020.1">
    <property type="protein sequence ID" value="tetur05g09020.1"/>
    <property type="gene ID" value="tetur05g09020"/>
</dbReference>
<dbReference type="Pfam" id="PF01553">
    <property type="entry name" value="Acyltransferase"/>
    <property type="match status" value="1"/>
</dbReference>
<evidence type="ECO:0000313" key="15">
    <source>
        <dbReference type="EnsemblMetazoa" id="tetur05g09020.1"/>
    </source>
</evidence>
<keyword evidence="3" id="KW-0808">Transferase</keyword>
<dbReference type="AlphaFoldDB" id="T1K688"/>
<evidence type="ECO:0000259" key="14">
    <source>
        <dbReference type="SMART" id="SM00563"/>
    </source>
</evidence>
<reference evidence="16" key="1">
    <citation type="submission" date="2011-08" db="EMBL/GenBank/DDBJ databases">
        <authorList>
            <person name="Rombauts S."/>
        </authorList>
    </citation>
    <scope>NUCLEOTIDE SEQUENCE</scope>
    <source>
        <strain evidence="16">London</strain>
    </source>
</reference>
<evidence type="ECO:0000256" key="4">
    <source>
        <dbReference type="ARBA" id="ARBA00022787"/>
    </source>
</evidence>
<evidence type="ECO:0000256" key="2">
    <source>
        <dbReference type="ARBA" id="ARBA00010524"/>
    </source>
</evidence>
<dbReference type="PRINTS" id="PR00979">
    <property type="entry name" value="TAFAZZIN"/>
</dbReference>
<dbReference type="OMA" id="DVLPIYH"/>
<keyword evidence="8" id="KW-0472">Membrane</keyword>
<keyword evidence="4" id="KW-1000">Mitochondrion outer membrane</keyword>
<comment type="catalytic activity">
    <reaction evidence="11">
        <text>1'-[1,2-diacyl-sn-glycero-3-phospho],3'-[1-acyl-sn-glycero-3-phospho]-glycerol + a 1,2-diacyl-sn-glycero-3-phosphocholine = a cardiolipin + a 1-acyl-sn-glycero-3-phosphocholine</text>
        <dbReference type="Rhea" id="RHEA:33731"/>
        <dbReference type="ChEBI" id="CHEBI:57643"/>
        <dbReference type="ChEBI" id="CHEBI:58168"/>
        <dbReference type="ChEBI" id="CHEBI:62237"/>
        <dbReference type="ChEBI" id="CHEBI:64743"/>
    </reaction>
    <physiologicalReaction direction="left-to-right" evidence="11">
        <dbReference type="Rhea" id="RHEA:33732"/>
    </physiologicalReaction>
    <physiologicalReaction direction="right-to-left" evidence="11">
        <dbReference type="Rhea" id="RHEA:33733"/>
    </physiologicalReaction>
</comment>
<evidence type="ECO:0000256" key="3">
    <source>
        <dbReference type="ARBA" id="ARBA00022679"/>
    </source>
</evidence>
<proteinExistence type="inferred from homology"/>
<dbReference type="PANTHER" id="PTHR12497">
    <property type="entry name" value="TAZ PROTEIN TAFAZZIN"/>
    <property type="match status" value="1"/>
</dbReference>
<dbReference type="EMBL" id="CAEY01001593">
    <property type="status" value="NOT_ANNOTATED_CDS"/>
    <property type="molecule type" value="Genomic_DNA"/>
</dbReference>
<evidence type="ECO:0000313" key="16">
    <source>
        <dbReference type="Proteomes" id="UP000015104"/>
    </source>
</evidence>
<name>T1K688_TETUR</name>
<keyword evidence="5" id="KW-0999">Mitochondrion inner membrane</keyword>
<dbReference type="OrthoDB" id="193467at2759"/>
<dbReference type="GO" id="GO:0007007">
    <property type="term" value="P:inner mitochondrial membrane organization"/>
    <property type="evidence" value="ECO:0007669"/>
    <property type="project" value="TreeGrafter"/>
</dbReference>
<keyword evidence="7" id="KW-0496">Mitochondrion</keyword>
<dbReference type="SMART" id="SM00563">
    <property type="entry name" value="PlsC"/>
    <property type="match status" value="1"/>
</dbReference>
<evidence type="ECO:0000256" key="13">
    <source>
        <dbReference type="RuleBase" id="RU365062"/>
    </source>
</evidence>